<keyword evidence="9 12" id="KW-0012">Acyltransferase</keyword>
<dbReference type="CDD" id="cd00751">
    <property type="entry name" value="thiolase"/>
    <property type="match status" value="1"/>
</dbReference>
<comment type="pathway">
    <text evidence="2">Lipid metabolism; fatty acid metabolism.</text>
</comment>
<evidence type="ECO:0000313" key="15">
    <source>
        <dbReference type="EMBL" id="PJF19161.1"/>
    </source>
</evidence>
<dbReference type="PROSITE" id="PS00098">
    <property type="entry name" value="THIOLASE_1"/>
    <property type="match status" value="1"/>
</dbReference>
<proteinExistence type="inferred from homology"/>
<evidence type="ECO:0000313" key="16">
    <source>
        <dbReference type="Proteomes" id="UP000240830"/>
    </source>
</evidence>
<evidence type="ECO:0000256" key="2">
    <source>
        <dbReference type="ARBA" id="ARBA00004872"/>
    </source>
</evidence>
<comment type="caution">
    <text evidence="15">The sequence shown here is derived from an EMBL/GenBank/DDBJ whole genome shotgun (WGS) entry which is preliminary data.</text>
</comment>
<dbReference type="InterPro" id="IPR002155">
    <property type="entry name" value="Thiolase"/>
</dbReference>
<accession>A0A2H9TN11</accession>
<evidence type="ECO:0000256" key="11">
    <source>
        <dbReference type="ARBA" id="ARBA00047605"/>
    </source>
</evidence>
<dbReference type="Gene3D" id="3.40.47.10">
    <property type="match status" value="2"/>
</dbReference>
<dbReference type="Pfam" id="PF02803">
    <property type="entry name" value="Thiolase_C"/>
    <property type="match status" value="1"/>
</dbReference>
<dbReference type="InterPro" id="IPR020613">
    <property type="entry name" value="Thiolase_CS"/>
</dbReference>
<dbReference type="InterPro" id="IPR020617">
    <property type="entry name" value="Thiolase_C"/>
</dbReference>
<dbReference type="NCBIfam" id="TIGR01930">
    <property type="entry name" value="AcCoA-C-Actrans"/>
    <property type="match status" value="1"/>
</dbReference>
<dbReference type="Proteomes" id="UP000240830">
    <property type="component" value="Unassembled WGS sequence"/>
</dbReference>
<evidence type="ECO:0000259" key="13">
    <source>
        <dbReference type="Pfam" id="PF00108"/>
    </source>
</evidence>
<keyword evidence="6" id="KW-0809">Transit peptide</keyword>
<evidence type="ECO:0000256" key="12">
    <source>
        <dbReference type="RuleBase" id="RU003557"/>
    </source>
</evidence>
<dbReference type="AlphaFoldDB" id="A0A2H9TN11"/>
<feature type="domain" description="Thiolase N-terminal" evidence="13">
    <location>
        <begin position="1"/>
        <end position="169"/>
    </location>
</feature>
<evidence type="ECO:0000259" key="14">
    <source>
        <dbReference type="Pfam" id="PF02803"/>
    </source>
</evidence>
<dbReference type="OrthoDB" id="5404651at2759"/>
<dbReference type="GO" id="GO:0010124">
    <property type="term" value="P:phenylacetate catabolic process"/>
    <property type="evidence" value="ECO:0007669"/>
    <property type="project" value="TreeGrafter"/>
</dbReference>
<dbReference type="PROSITE" id="PS00099">
    <property type="entry name" value="THIOLASE_3"/>
    <property type="match status" value="1"/>
</dbReference>
<organism evidence="15 16">
    <name type="scientific">Paramicrosporidium saccamoebae</name>
    <dbReference type="NCBI Taxonomy" id="1246581"/>
    <lineage>
        <taxon>Eukaryota</taxon>
        <taxon>Fungi</taxon>
        <taxon>Fungi incertae sedis</taxon>
        <taxon>Cryptomycota</taxon>
        <taxon>Cryptomycota incertae sedis</taxon>
        <taxon>Paramicrosporidium</taxon>
    </lineage>
</organism>
<dbReference type="InterPro" id="IPR020610">
    <property type="entry name" value="Thiolase_AS"/>
</dbReference>
<dbReference type="InterPro" id="IPR050215">
    <property type="entry name" value="Thiolase-like_sf_Thiolase"/>
</dbReference>
<dbReference type="PANTHER" id="PTHR43853">
    <property type="entry name" value="3-KETOACYL-COA THIOLASE, PEROXISOMAL"/>
    <property type="match status" value="1"/>
</dbReference>
<dbReference type="InterPro" id="IPR020615">
    <property type="entry name" value="Thiolase_acyl_enz_int_AS"/>
</dbReference>
<reference evidence="15 16" key="1">
    <citation type="submission" date="2016-10" db="EMBL/GenBank/DDBJ databases">
        <title>The genome of Paramicrosporidium saccamoebae is the missing link in understanding Cryptomycota and Microsporidia evolution.</title>
        <authorList>
            <person name="Quandt C.A."/>
            <person name="Beaudet D."/>
            <person name="Corsaro D."/>
            <person name="Michel R."/>
            <person name="Corradi N."/>
            <person name="James T."/>
        </authorList>
    </citation>
    <scope>NUCLEOTIDE SEQUENCE [LARGE SCALE GENOMIC DNA]</scope>
    <source>
        <strain evidence="15 16">KSL3</strain>
    </source>
</reference>
<dbReference type="InterPro" id="IPR020616">
    <property type="entry name" value="Thiolase_N"/>
</dbReference>
<keyword evidence="8" id="KW-0576">Peroxisome</keyword>
<dbReference type="GO" id="GO:0006635">
    <property type="term" value="P:fatty acid beta-oxidation"/>
    <property type="evidence" value="ECO:0007669"/>
    <property type="project" value="TreeGrafter"/>
</dbReference>
<evidence type="ECO:0000256" key="10">
    <source>
        <dbReference type="ARBA" id="ARBA00024073"/>
    </source>
</evidence>
<name>A0A2H9TN11_9FUNG</name>
<keyword evidence="16" id="KW-1185">Reference proteome</keyword>
<comment type="catalytic activity">
    <reaction evidence="11">
        <text>an acyl-CoA + acetyl-CoA = a 3-oxoacyl-CoA + CoA</text>
        <dbReference type="Rhea" id="RHEA:21564"/>
        <dbReference type="ChEBI" id="CHEBI:57287"/>
        <dbReference type="ChEBI" id="CHEBI:57288"/>
        <dbReference type="ChEBI" id="CHEBI:58342"/>
        <dbReference type="ChEBI" id="CHEBI:90726"/>
        <dbReference type="EC" id="2.3.1.16"/>
    </reaction>
</comment>
<feature type="domain" description="Thiolase C-terminal" evidence="14">
    <location>
        <begin position="178"/>
        <end position="298"/>
    </location>
</feature>
<dbReference type="PANTHER" id="PTHR43853:SF8">
    <property type="entry name" value="3-KETOACYL-COA THIOLASE, PEROXISOMAL"/>
    <property type="match status" value="1"/>
</dbReference>
<evidence type="ECO:0000256" key="3">
    <source>
        <dbReference type="ARBA" id="ARBA00010982"/>
    </source>
</evidence>
<dbReference type="GO" id="GO:0003988">
    <property type="term" value="F:acetyl-CoA C-acyltransferase activity"/>
    <property type="evidence" value="ECO:0007669"/>
    <property type="project" value="UniProtKB-EC"/>
</dbReference>
<comment type="subcellular location">
    <subcellularLocation>
        <location evidence="1">Peroxisome</location>
    </subcellularLocation>
</comment>
<gene>
    <name evidence="15" type="ORF">PSACC_01002</name>
</gene>
<evidence type="ECO:0000256" key="4">
    <source>
        <dbReference type="ARBA" id="ARBA00022679"/>
    </source>
</evidence>
<dbReference type="SUPFAM" id="SSF53901">
    <property type="entry name" value="Thiolase-like"/>
    <property type="match status" value="1"/>
</dbReference>
<evidence type="ECO:0000256" key="7">
    <source>
        <dbReference type="ARBA" id="ARBA00023098"/>
    </source>
</evidence>
<dbReference type="STRING" id="1246581.A0A2H9TN11"/>
<evidence type="ECO:0000256" key="6">
    <source>
        <dbReference type="ARBA" id="ARBA00022946"/>
    </source>
</evidence>
<evidence type="ECO:0000256" key="1">
    <source>
        <dbReference type="ARBA" id="ARBA00004275"/>
    </source>
</evidence>
<dbReference type="EMBL" id="MTSL01000075">
    <property type="protein sequence ID" value="PJF19161.1"/>
    <property type="molecule type" value="Genomic_DNA"/>
</dbReference>
<dbReference type="Pfam" id="PF00108">
    <property type="entry name" value="Thiolase_N"/>
    <property type="match status" value="1"/>
</dbReference>
<evidence type="ECO:0000256" key="9">
    <source>
        <dbReference type="ARBA" id="ARBA00023315"/>
    </source>
</evidence>
<keyword evidence="7" id="KW-0443">Lipid metabolism</keyword>
<protein>
    <recommendedName>
        <fullName evidence="10">acetyl-CoA C-acyltransferase</fullName>
        <ecNumber evidence="10">2.3.1.16</ecNumber>
    </recommendedName>
</protein>
<dbReference type="InterPro" id="IPR016039">
    <property type="entry name" value="Thiolase-like"/>
</dbReference>
<comment type="similarity">
    <text evidence="3 12">Belongs to the thiolase-like superfamily. Thiolase family.</text>
</comment>
<keyword evidence="5" id="KW-0276">Fatty acid metabolism</keyword>
<keyword evidence="4 12" id="KW-0808">Transferase</keyword>
<sequence length="302" mass="31790">MTVNRQCSSGLQAVATVAAAITNGYYDIGIAGGVESMTAHYGPQALNMNVSEKILAYQPAADCLLPMGMTSENVAAKFNVTKEKQDLFALDSHKKAAAAQERGLFKEEIIPVATGDGTTPVDADDGIRREISLEGLQKLRPVFKENGTTTAGNASQVSDGAAAVLLMKRKTAERLGLPIQAKFVSYSVAGVPPNIMGIGPAVAIPEALKQASLKTGDVDIFEVNEAFASQAVYCIEKLKLDYKKVNPKGGAIALGHPLGCTGARQIATILPELRRQKKRIGVISMCIGTGMGAAAVIENEMI</sequence>
<evidence type="ECO:0000256" key="5">
    <source>
        <dbReference type="ARBA" id="ARBA00022832"/>
    </source>
</evidence>
<dbReference type="PROSITE" id="PS00737">
    <property type="entry name" value="THIOLASE_2"/>
    <property type="match status" value="1"/>
</dbReference>
<dbReference type="EC" id="2.3.1.16" evidence="10"/>
<evidence type="ECO:0000256" key="8">
    <source>
        <dbReference type="ARBA" id="ARBA00023140"/>
    </source>
</evidence>
<dbReference type="GO" id="GO:0005777">
    <property type="term" value="C:peroxisome"/>
    <property type="evidence" value="ECO:0007669"/>
    <property type="project" value="UniProtKB-SubCell"/>
</dbReference>